<gene>
    <name evidence="1" type="ORF">DHW61_18885</name>
</gene>
<reference evidence="1 2" key="1">
    <citation type="journal article" date="2018" name="Nat. Biotechnol.">
        <title>A standardized bacterial taxonomy based on genome phylogeny substantially revises the tree of life.</title>
        <authorList>
            <person name="Parks D.H."/>
            <person name="Chuvochina M."/>
            <person name="Waite D.W."/>
            <person name="Rinke C."/>
            <person name="Skarshewski A."/>
            <person name="Chaumeil P.A."/>
            <person name="Hugenholtz P."/>
        </authorList>
    </citation>
    <scope>NUCLEOTIDE SEQUENCE [LARGE SCALE GENOMIC DNA]</scope>
    <source>
        <strain evidence="1">UBA11728</strain>
    </source>
</reference>
<evidence type="ECO:0000313" key="1">
    <source>
        <dbReference type="EMBL" id="HCL04443.1"/>
    </source>
</evidence>
<accession>A0A3D2XCW8</accession>
<dbReference type="EMBL" id="DPVV01000618">
    <property type="protein sequence ID" value="HCL04443.1"/>
    <property type="molecule type" value="Genomic_DNA"/>
</dbReference>
<sequence length="113" mass="12709">MFSTERYEISFTGIEDNRFNLDTVTNNWRIAAETVNRETGLYINAQISERMIVCNNCCVSERAIVANVTRNPISEKNDSFFYVVLQEVVNLTKAAVGNVSTVIVKVLVDVSIL</sequence>
<evidence type="ECO:0000313" key="2">
    <source>
        <dbReference type="Proteomes" id="UP000262969"/>
    </source>
</evidence>
<dbReference type="Proteomes" id="UP000262969">
    <property type="component" value="Unassembled WGS sequence"/>
</dbReference>
<protein>
    <submittedName>
        <fullName evidence="1">Uncharacterized protein</fullName>
    </submittedName>
</protein>
<dbReference type="AlphaFoldDB" id="A0A3D2XCW8"/>
<name>A0A3D2XCW8_9FIRM</name>
<organism evidence="1 2">
    <name type="scientific">Lachnoclostridium phytofermentans</name>
    <dbReference type="NCBI Taxonomy" id="66219"/>
    <lineage>
        <taxon>Bacteria</taxon>
        <taxon>Bacillati</taxon>
        <taxon>Bacillota</taxon>
        <taxon>Clostridia</taxon>
        <taxon>Lachnospirales</taxon>
        <taxon>Lachnospiraceae</taxon>
    </lineage>
</organism>
<proteinExistence type="predicted"/>
<comment type="caution">
    <text evidence="1">The sequence shown here is derived from an EMBL/GenBank/DDBJ whole genome shotgun (WGS) entry which is preliminary data.</text>
</comment>